<dbReference type="Proteomes" id="UP000617628">
    <property type="component" value="Unassembled WGS sequence"/>
</dbReference>
<dbReference type="InterPro" id="IPR052172">
    <property type="entry name" value="UxaA_altronate/galactarate_dh"/>
</dbReference>
<dbReference type="PANTHER" id="PTHR30536">
    <property type="entry name" value="ALTRONATE/GALACTARATE DEHYDRATASE"/>
    <property type="match status" value="1"/>
</dbReference>
<evidence type="ECO:0000259" key="3">
    <source>
        <dbReference type="SMART" id="SM00858"/>
    </source>
</evidence>
<sequence length="900" mass="96584">MVTQLQDIARFPVLGDNAVIALSDLKKGTLLQSGEQQFELKHDVLTGHRFAAKTIAKGEFITSWRYPFGRAARDIEAGEYLCNANVLFRLSIQEDPRFTSLQLPKEPNFTDDIDEYCFDESAWTAPAAVERYGDDRTFLGFDRGGRGTGTRNHLVILGTSSATAPLVERLEAKFKERTKVLDTVDAVVGLRHTEGTEADPEERDRTLRTLAGLISNPNVGGLVSIESGLEGELSNQELEAWMRANGIPVDDMRIHWITSTQSFSKDLNAASVEVEALLERMSLDTRTERSVGELRIGLQCGASDAFSGVCGNVLSGAIAREVIRYGGSANLTETPELSGAEDYTLSSIVEPGIATRFLSMLSRFKEHLGWHGGKVDKNPSEGNLLGGLYNITLKSLGAAVKRDPEIPIRHIIEYSERMDEPGYYFMDGMGGDIASYTGQAASGCNVILFVTGRGSPTNSSIVPTVKIVNTTERYKLMADDIDINAGRYLDGLPMDELTALSIDQVVEIASGERTLGEKRNQNIDLIWRKRFFGAKPEKEAESYPSQLEGRAISVDCSAAEPIEIVFDGVQGADRVLPRERIGLILPTVGCSVATAEQAAAKLNAGELVRSGRIDRFVTLTNTEGCGTTTGAEILNFILSYADHSKVDAAAFVSLGCEMVSPGFIKSTMRGGDVGFPEVSLSAKARGYDPSNYGWLTIQECGGTEGTVDSVGEWFGETLERRGALAAAEGGSKDFTLGVTAIGPVDDGAAKRFASFIKGLLAAGGTVVIAESSSLLRSEVFCSELGLGGVGANLTFAQRPSARGLHVMQCITENAIETVTGLGAVSDVILNFSASRVSPAHSLVPTLNVTDVEAGEDFDGTLESDLGELLAAVLSNRLLPKQNEIGHTGNQIPRGARAHAI</sequence>
<gene>
    <name evidence="4" type="ORF">JIN87_23190</name>
</gene>
<organism evidence="4 5">
    <name type="scientific">Pelagicoccus mobilis</name>
    <dbReference type="NCBI Taxonomy" id="415221"/>
    <lineage>
        <taxon>Bacteria</taxon>
        <taxon>Pseudomonadati</taxon>
        <taxon>Verrucomicrobiota</taxon>
        <taxon>Opitutia</taxon>
        <taxon>Puniceicoccales</taxon>
        <taxon>Pelagicoccaceae</taxon>
        <taxon>Pelagicoccus</taxon>
    </lineage>
</organism>
<dbReference type="PANTHER" id="PTHR30536:SF5">
    <property type="entry name" value="ALTRONATE DEHYDRATASE"/>
    <property type="match status" value="1"/>
</dbReference>
<keyword evidence="2" id="KW-0456">Lyase</keyword>
<dbReference type="GO" id="GO:0016787">
    <property type="term" value="F:hydrolase activity"/>
    <property type="evidence" value="ECO:0007669"/>
    <property type="project" value="UniProtKB-KW"/>
</dbReference>
<feature type="domain" description="SAF" evidence="3">
    <location>
        <begin position="16"/>
        <end position="87"/>
    </location>
</feature>
<keyword evidence="5" id="KW-1185">Reference proteome</keyword>
<evidence type="ECO:0000256" key="1">
    <source>
        <dbReference type="ARBA" id="ARBA00010986"/>
    </source>
</evidence>
<dbReference type="InterPro" id="IPR048332">
    <property type="entry name" value="GD_AH_C"/>
</dbReference>
<accession>A0A934S0S1</accession>
<dbReference type="Pfam" id="PF04295">
    <property type="entry name" value="GD_AH_second"/>
    <property type="match status" value="2"/>
</dbReference>
<proteinExistence type="inferred from homology"/>
<dbReference type="InterPro" id="IPR007392">
    <property type="entry name" value="GD_AH_second"/>
</dbReference>
<reference evidence="4" key="1">
    <citation type="submission" date="2021-01" db="EMBL/GenBank/DDBJ databases">
        <title>Modified the classification status of verrucomicrobia.</title>
        <authorList>
            <person name="Feng X."/>
        </authorList>
    </citation>
    <scope>NUCLEOTIDE SEQUENCE</scope>
    <source>
        <strain evidence="4">KCTC 13126</strain>
    </source>
</reference>
<comment type="caution">
    <text evidence="4">The sequence shown here is derived from an EMBL/GenBank/DDBJ whole genome shotgun (WGS) entry which is preliminary data.</text>
</comment>
<dbReference type="InterPro" id="IPR013974">
    <property type="entry name" value="SAF"/>
</dbReference>
<dbReference type="Gene3D" id="2.30.130.110">
    <property type="match status" value="1"/>
</dbReference>
<name>A0A934S0S1_9BACT</name>
<dbReference type="GO" id="GO:0019698">
    <property type="term" value="P:D-galacturonate catabolic process"/>
    <property type="evidence" value="ECO:0007669"/>
    <property type="project" value="TreeGrafter"/>
</dbReference>
<comment type="similarity">
    <text evidence="1">Belongs to the UxaA family.</text>
</comment>
<keyword evidence="4" id="KW-0378">Hydrolase</keyword>
<dbReference type="EMBL" id="JAENIL010000059">
    <property type="protein sequence ID" value="MBK1879808.1"/>
    <property type="molecule type" value="Genomic_DNA"/>
</dbReference>
<evidence type="ECO:0000313" key="5">
    <source>
        <dbReference type="Proteomes" id="UP000617628"/>
    </source>
</evidence>
<dbReference type="AlphaFoldDB" id="A0A934S0S1"/>
<dbReference type="GO" id="GO:0016829">
    <property type="term" value="F:lyase activity"/>
    <property type="evidence" value="ECO:0007669"/>
    <property type="project" value="UniProtKB-KW"/>
</dbReference>
<evidence type="ECO:0000256" key="2">
    <source>
        <dbReference type="ARBA" id="ARBA00023239"/>
    </source>
</evidence>
<dbReference type="Pfam" id="PF20629">
    <property type="entry name" value="GD_AH_C"/>
    <property type="match status" value="1"/>
</dbReference>
<evidence type="ECO:0000313" key="4">
    <source>
        <dbReference type="EMBL" id="MBK1879808.1"/>
    </source>
</evidence>
<protein>
    <submittedName>
        <fullName evidence="4">UxaA family hydrolase</fullName>
    </submittedName>
</protein>
<dbReference type="RefSeq" id="WP_200358040.1">
    <property type="nucleotide sequence ID" value="NZ_JAENIL010000059.1"/>
</dbReference>
<dbReference type="SMART" id="SM00858">
    <property type="entry name" value="SAF"/>
    <property type="match status" value="1"/>
</dbReference>
<dbReference type="Pfam" id="PF08666">
    <property type="entry name" value="SAF"/>
    <property type="match status" value="1"/>
</dbReference>